<dbReference type="AlphaFoldDB" id="A0A9Q0P7H2"/>
<evidence type="ECO:0000313" key="3">
    <source>
        <dbReference type="Proteomes" id="UP001151752"/>
    </source>
</evidence>
<keyword evidence="1" id="KW-0732">Signal</keyword>
<organism evidence="2 3">
    <name type="scientific">Salix koriyanagi</name>
    <dbReference type="NCBI Taxonomy" id="2511006"/>
    <lineage>
        <taxon>Eukaryota</taxon>
        <taxon>Viridiplantae</taxon>
        <taxon>Streptophyta</taxon>
        <taxon>Embryophyta</taxon>
        <taxon>Tracheophyta</taxon>
        <taxon>Spermatophyta</taxon>
        <taxon>Magnoliopsida</taxon>
        <taxon>eudicotyledons</taxon>
        <taxon>Gunneridae</taxon>
        <taxon>Pentapetalae</taxon>
        <taxon>rosids</taxon>
        <taxon>fabids</taxon>
        <taxon>Malpighiales</taxon>
        <taxon>Salicaceae</taxon>
        <taxon>Saliceae</taxon>
        <taxon>Salix</taxon>
    </lineage>
</organism>
<feature type="signal peptide" evidence="1">
    <location>
        <begin position="1"/>
        <end position="27"/>
    </location>
</feature>
<reference evidence="2" key="1">
    <citation type="submission" date="2022-11" db="EMBL/GenBank/DDBJ databases">
        <authorList>
            <person name="Hyden B.L."/>
            <person name="Feng K."/>
            <person name="Yates T."/>
            <person name="Jawdy S."/>
            <person name="Smart L.B."/>
            <person name="Muchero W."/>
        </authorList>
    </citation>
    <scope>NUCLEOTIDE SEQUENCE</scope>
    <source>
        <tissue evidence="2">Shoot tip</tissue>
    </source>
</reference>
<evidence type="ECO:0000256" key="1">
    <source>
        <dbReference type="SAM" id="SignalP"/>
    </source>
</evidence>
<feature type="chain" id="PRO_5040452937" evidence="1">
    <location>
        <begin position="28"/>
        <end position="75"/>
    </location>
</feature>
<proteinExistence type="predicted"/>
<name>A0A9Q0P7H2_9ROSI</name>
<comment type="caution">
    <text evidence="2">The sequence shown here is derived from an EMBL/GenBank/DDBJ whole genome shotgun (WGS) entry which is preliminary data.</text>
</comment>
<dbReference type="PROSITE" id="PS51257">
    <property type="entry name" value="PROKAR_LIPOPROTEIN"/>
    <property type="match status" value="1"/>
</dbReference>
<gene>
    <name evidence="2" type="ORF">OIU74_021035</name>
</gene>
<reference evidence="2" key="2">
    <citation type="journal article" date="2023" name="Int. J. Mol. Sci.">
        <title>De Novo Assembly and Annotation of 11 Diverse Shrub Willow (Salix) Genomes Reveals Novel Gene Organization in Sex-Linked Regions.</title>
        <authorList>
            <person name="Hyden B."/>
            <person name="Feng K."/>
            <person name="Yates T.B."/>
            <person name="Jawdy S."/>
            <person name="Cereghino C."/>
            <person name="Smart L.B."/>
            <person name="Muchero W."/>
        </authorList>
    </citation>
    <scope>NUCLEOTIDE SEQUENCE</scope>
    <source>
        <tissue evidence="2">Shoot tip</tissue>
    </source>
</reference>
<keyword evidence="3" id="KW-1185">Reference proteome</keyword>
<protein>
    <submittedName>
        <fullName evidence="2">Uncharacterized protein</fullName>
    </submittedName>
</protein>
<dbReference type="Proteomes" id="UP001151752">
    <property type="component" value="Chromosome 5"/>
</dbReference>
<sequence>MEKAPVKLTFMVVLLLIASCLPDEAIARSEFSINQQRRQCRVPSDCTSLCHGCTVTQCTAGRCVCNCAATINSTS</sequence>
<evidence type="ECO:0000313" key="2">
    <source>
        <dbReference type="EMBL" id="KAJ6682899.1"/>
    </source>
</evidence>
<dbReference type="EMBL" id="JAPFFM010000020">
    <property type="protein sequence ID" value="KAJ6682899.1"/>
    <property type="molecule type" value="Genomic_DNA"/>
</dbReference>
<accession>A0A9Q0P7H2</accession>